<evidence type="ECO:0000259" key="1">
    <source>
        <dbReference type="Pfam" id="PF02562"/>
    </source>
</evidence>
<dbReference type="PATRIC" id="fig|913084.3.peg.1026"/>
<sequence>MRPAARGVRSGLSDALERFEEDEMVGIVHFNKDDCVRSALCQRTLHAYS</sequence>
<comment type="caution">
    <text evidence="2">The sequence shown here is derived from an EMBL/GenBank/DDBJ whole genome shotgun (WGS) entry which is preliminary data.</text>
</comment>
<dbReference type="EMBL" id="AFCW01000561">
    <property type="protein sequence ID" value="EHD05300.1"/>
    <property type="molecule type" value="Genomic_DNA"/>
</dbReference>
<evidence type="ECO:0000313" key="2">
    <source>
        <dbReference type="EMBL" id="EHD05300.1"/>
    </source>
</evidence>
<dbReference type="InterPro" id="IPR027417">
    <property type="entry name" value="P-loop_NTPase"/>
</dbReference>
<accession>G5RT17</accession>
<dbReference type="AlphaFoldDB" id="G5RT17"/>
<dbReference type="GO" id="GO:0005524">
    <property type="term" value="F:ATP binding"/>
    <property type="evidence" value="ECO:0007669"/>
    <property type="project" value="InterPro"/>
</dbReference>
<name>G5RT17_SALET</name>
<reference evidence="2 3" key="1">
    <citation type="journal article" date="2011" name="BMC Genomics">
        <title>Genome sequencing reveals diversification of virulence factor content and possible host adaptation in distinct subpopulations of Salmonella enterica.</title>
        <authorList>
            <person name="den Bakker H.C."/>
            <person name="Moreno Switt A.I."/>
            <person name="Govoni G."/>
            <person name="Cummings C.A."/>
            <person name="Ranieri M.L."/>
            <person name="Degoricija L."/>
            <person name="Hoelzer K."/>
            <person name="Rodriguez-Rivera L.D."/>
            <person name="Brown S."/>
            <person name="Bolchacova E."/>
            <person name="Furtado M.R."/>
            <person name="Wiedmann M."/>
        </authorList>
    </citation>
    <scope>NUCLEOTIDE SEQUENCE [LARGE SCALE GENOMIC DNA]</scope>
    <source>
        <strain evidence="2 3">R8-2977</strain>
    </source>
</reference>
<gene>
    <name evidence="2" type="ORF">LTSEURB_1390</name>
</gene>
<organism evidence="2 3">
    <name type="scientific">Salmonella enterica subsp. enterica serovar Urbana str. R8-2977</name>
    <dbReference type="NCBI Taxonomy" id="913084"/>
    <lineage>
        <taxon>Bacteria</taxon>
        <taxon>Pseudomonadati</taxon>
        <taxon>Pseudomonadota</taxon>
        <taxon>Gammaproteobacteria</taxon>
        <taxon>Enterobacterales</taxon>
        <taxon>Enterobacteriaceae</taxon>
        <taxon>Salmonella</taxon>
    </lineage>
</organism>
<dbReference type="Gene3D" id="3.40.50.300">
    <property type="entry name" value="P-loop containing nucleotide triphosphate hydrolases"/>
    <property type="match status" value="1"/>
</dbReference>
<protein>
    <submittedName>
        <fullName evidence="2">Phosphate starvation-inducible ATPase PhoH</fullName>
    </submittedName>
</protein>
<dbReference type="Pfam" id="PF02562">
    <property type="entry name" value="PhoH"/>
    <property type="match status" value="1"/>
</dbReference>
<dbReference type="Proteomes" id="UP000004776">
    <property type="component" value="Unassembled WGS sequence"/>
</dbReference>
<dbReference type="InterPro" id="IPR003714">
    <property type="entry name" value="PhoH"/>
</dbReference>
<proteinExistence type="predicted"/>
<evidence type="ECO:0000313" key="3">
    <source>
        <dbReference type="Proteomes" id="UP000004776"/>
    </source>
</evidence>
<feature type="domain" description="PhoH-like protein" evidence="1">
    <location>
        <begin position="6"/>
        <end position="48"/>
    </location>
</feature>